<dbReference type="EMBL" id="JBHLWA010000014">
    <property type="protein sequence ID" value="MFC0322655.1"/>
    <property type="molecule type" value="Genomic_DNA"/>
</dbReference>
<dbReference type="Proteomes" id="UP001589769">
    <property type="component" value="Unassembled WGS sequence"/>
</dbReference>
<name>A0ABV6HUT7_9PAST</name>
<dbReference type="InterPro" id="IPR022543">
    <property type="entry name" value="DUF2572"/>
</dbReference>
<gene>
    <name evidence="2" type="ORF">ACFFHT_03640</name>
</gene>
<protein>
    <submittedName>
        <fullName evidence="2">DUF2572 family protein</fullName>
    </submittedName>
</protein>
<keyword evidence="1" id="KW-0812">Transmembrane</keyword>
<feature type="transmembrane region" description="Helical" evidence="1">
    <location>
        <begin position="7"/>
        <end position="28"/>
    </location>
</feature>
<evidence type="ECO:0000256" key="1">
    <source>
        <dbReference type="SAM" id="Phobius"/>
    </source>
</evidence>
<reference evidence="2 3" key="1">
    <citation type="submission" date="2024-09" db="EMBL/GenBank/DDBJ databases">
        <authorList>
            <person name="Sun Q."/>
            <person name="Mori K."/>
        </authorList>
    </citation>
    <scope>NUCLEOTIDE SEQUENCE [LARGE SCALE GENOMIC DNA]</scope>
    <source>
        <strain evidence="2 3">CCM 7538</strain>
    </source>
</reference>
<sequence length="217" mass="24824">MKSYQRGYINLLAILVLSSLSLLLLWLMQDSQLSYQRNLSLRKHYLMAQGELFKQYQQNRSSLCQPEMGSRAFSEILVSRNVYVPLQHSLDCVKESLFLNPLTAAQNAPRSRYLNPDYAFVAHQAYAEPVYNTANQPLLWLIDQDTEWQLNGNLYGVVISNAKLTVQGKGQIIGAVISDQPITIASTIKIRFNQAVIQKIEQQFSRWQIAEGGWHDF</sequence>
<proteinExistence type="predicted"/>
<evidence type="ECO:0000313" key="2">
    <source>
        <dbReference type="EMBL" id="MFC0322655.1"/>
    </source>
</evidence>
<keyword evidence="1" id="KW-1133">Transmembrane helix</keyword>
<dbReference type="RefSeq" id="WP_382373565.1">
    <property type="nucleotide sequence ID" value="NZ_JBHLWA010000014.1"/>
</dbReference>
<evidence type="ECO:0000313" key="3">
    <source>
        <dbReference type="Proteomes" id="UP001589769"/>
    </source>
</evidence>
<dbReference type="Pfam" id="PF10833">
    <property type="entry name" value="DUF2572"/>
    <property type="match status" value="1"/>
</dbReference>
<comment type="caution">
    <text evidence="2">The sequence shown here is derived from an EMBL/GenBank/DDBJ whole genome shotgun (WGS) entry which is preliminary data.</text>
</comment>
<accession>A0ABV6HUT7</accession>
<keyword evidence="3" id="KW-1185">Reference proteome</keyword>
<organism evidence="2 3">
    <name type="scientific">Gallibacterium melopsittaci</name>
    <dbReference type="NCBI Taxonomy" id="516063"/>
    <lineage>
        <taxon>Bacteria</taxon>
        <taxon>Pseudomonadati</taxon>
        <taxon>Pseudomonadota</taxon>
        <taxon>Gammaproteobacteria</taxon>
        <taxon>Pasteurellales</taxon>
        <taxon>Pasteurellaceae</taxon>
        <taxon>Gallibacterium</taxon>
    </lineage>
</organism>
<keyword evidence="1" id="KW-0472">Membrane</keyword>